<dbReference type="FunFam" id="2.10.25.10:FF:000055">
    <property type="entry name" value="alpha-tectorin isoform X1"/>
    <property type="match status" value="1"/>
</dbReference>
<dbReference type="InterPro" id="IPR002919">
    <property type="entry name" value="TIL_dom"/>
</dbReference>
<proteinExistence type="predicted"/>
<evidence type="ECO:0000259" key="2">
    <source>
        <dbReference type="PROSITE" id="PS51233"/>
    </source>
</evidence>
<accession>A0AAD9C1N6</accession>
<dbReference type="SUPFAM" id="SSF57567">
    <property type="entry name" value="Serine protease inhibitors"/>
    <property type="match status" value="1"/>
</dbReference>
<protein>
    <submittedName>
        <fullName evidence="3">IgGFc-binding protein</fullName>
    </submittedName>
</protein>
<dbReference type="PANTHER" id="PTHR46160">
    <property type="entry name" value="ALPHA-TECTORIN-RELATED"/>
    <property type="match status" value="1"/>
</dbReference>
<dbReference type="InterPro" id="IPR036084">
    <property type="entry name" value="Ser_inhib-like_sf"/>
</dbReference>
<dbReference type="InterPro" id="IPR052749">
    <property type="entry name" value="Alpha-tectorin"/>
</dbReference>
<dbReference type="Pfam" id="PF01826">
    <property type="entry name" value="TIL"/>
    <property type="match status" value="1"/>
</dbReference>
<keyword evidence="1" id="KW-1015">Disulfide bond</keyword>
<dbReference type="Pfam" id="PF00094">
    <property type="entry name" value="VWD"/>
    <property type="match status" value="1"/>
</dbReference>
<evidence type="ECO:0000256" key="1">
    <source>
        <dbReference type="ARBA" id="ARBA00023157"/>
    </source>
</evidence>
<dbReference type="PROSITE" id="PS51233">
    <property type="entry name" value="VWFD"/>
    <property type="match status" value="1"/>
</dbReference>
<dbReference type="PANTHER" id="PTHR46160:SF8">
    <property type="entry name" value="VWFD DOMAIN-CONTAINING PROTEIN"/>
    <property type="match status" value="1"/>
</dbReference>
<dbReference type="AlphaFoldDB" id="A0AAD9C1N6"/>
<keyword evidence="4" id="KW-1185">Reference proteome</keyword>
<dbReference type="Proteomes" id="UP001228049">
    <property type="component" value="Unassembled WGS sequence"/>
</dbReference>
<name>A0AAD9C1N6_DISEL</name>
<feature type="domain" description="VWFD" evidence="2">
    <location>
        <begin position="60"/>
        <end position="239"/>
    </location>
</feature>
<comment type="caution">
    <text evidence="3">The sequence shown here is derived from an EMBL/GenBank/DDBJ whole genome shotgun (WGS) entry which is preliminary data.</text>
</comment>
<reference evidence="3" key="1">
    <citation type="submission" date="2023-04" db="EMBL/GenBank/DDBJ databases">
        <title>Chromosome-level genome of Chaenocephalus aceratus.</title>
        <authorList>
            <person name="Park H."/>
        </authorList>
    </citation>
    <scope>NUCLEOTIDE SEQUENCE</scope>
    <source>
        <strain evidence="3">DE</strain>
        <tissue evidence="3">Muscle</tissue>
    </source>
</reference>
<evidence type="ECO:0000313" key="3">
    <source>
        <dbReference type="EMBL" id="KAK1892907.1"/>
    </source>
</evidence>
<dbReference type="SMART" id="SM00216">
    <property type="entry name" value="VWD"/>
    <property type="match status" value="1"/>
</dbReference>
<sequence length="334" mass="36416">MQFLLLLQVVCKKFTCGPNEKCKVEDGMQKCHPVAPCKAVKSKRSAVLRRVKLCASQSTQAHAGFGDPHYHTFDGFNFNFQGTCKYVISKTCGNLDGLVPFSVTERNDNRGNTAVSFVREVDVSVYGYNITLLKNQVGRVMVDGELLNLPVQLGEGRVSVSQCGHTAVMETDFGLSVSYDWNSELVIKLPSSYYTSVCGLCGNFNGDELQNPAGKAVSSVKDWGKSWQTPDKDEKHPCWDTCEEKLSYMKKFGCPMSCQRHSHYEICTSPCQPSCPFPDQKSPCPGACVEACVCDKGYVLSAGVCVPAKSCGAKATLYGKSDSCGFMSAPNGPF</sequence>
<gene>
    <name evidence="3" type="ORF">KUDE01_007978</name>
</gene>
<dbReference type="InterPro" id="IPR001846">
    <property type="entry name" value="VWF_type-D"/>
</dbReference>
<organism evidence="3 4">
    <name type="scientific">Dissostichus eleginoides</name>
    <name type="common">Patagonian toothfish</name>
    <name type="synonym">Dissostichus amissus</name>
    <dbReference type="NCBI Taxonomy" id="100907"/>
    <lineage>
        <taxon>Eukaryota</taxon>
        <taxon>Metazoa</taxon>
        <taxon>Chordata</taxon>
        <taxon>Craniata</taxon>
        <taxon>Vertebrata</taxon>
        <taxon>Euteleostomi</taxon>
        <taxon>Actinopterygii</taxon>
        <taxon>Neopterygii</taxon>
        <taxon>Teleostei</taxon>
        <taxon>Neoteleostei</taxon>
        <taxon>Acanthomorphata</taxon>
        <taxon>Eupercaria</taxon>
        <taxon>Perciformes</taxon>
        <taxon>Notothenioidei</taxon>
        <taxon>Nototheniidae</taxon>
        <taxon>Dissostichus</taxon>
    </lineage>
</organism>
<dbReference type="Gene3D" id="2.10.25.10">
    <property type="entry name" value="Laminin"/>
    <property type="match status" value="1"/>
</dbReference>
<evidence type="ECO:0000313" key="4">
    <source>
        <dbReference type="Proteomes" id="UP001228049"/>
    </source>
</evidence>
<dbReference type="EMBL" id="JASDAP010000013">
    <property type="protein sequence ID" value="KAK1892907.1"/>
    <property type="molecule type" value="Genomic_DNA"/>
</dbReference>
<dbReference type="CDD" id="cd19941">
    <property type="entry name" value="TIL"/>
    <property type="match status" value="1"/>
</dbReference>